<keyword evidence="2" id="KW-1185">Reference proteome</keyword>
<dbReference type="AlphaFoldDB" id="A0A8S0PXY6"/>
<reference evidence="1 2" key="1">
    <citation type="submission" date="2019-12" db="EMBL/GenBank/DDBJ databases">
        <authorList>
            <person name="Alioto T."/>
            <person name="Alioto T."/>
            <person name="Gomez Garrido J."/>
        </authorList>
    </citation>
    <scope>NUCLEOTIDE SEQUENCE [LARGE SCALE GENOMIC DNA]</scope>
</reference>
<dbReference type="Proteomes" id="UP000594638">
    <property type="component" value="Unassembled WGS sequence"/>
</dbReference>
<dbReference type="EMBL" id="CACTIH010000291">
    <property type="protein sequence ID" value="CAA2958890.1"/>
    <property type="molecule type" value="Genomic_DNA"/>
</dbReference>
<dbReference type="Gramene" id="OE9A060689T1">
    <property type="protein sequence ID" value="OE9A060689C1"/>
    <property type="gene ID" value="OE9A060689"/>
</dbReference>
<accession>A0A8S0PXY6</accession>
<protein>
    <submittedName>
        <fullName evidence="1">Uncharacterized protein</fullName>
    </submittedName>
</protein>
<evidence type="ECO:0000313" key="2">
    <source>
        <dbReference type="Proteomes" id="UP000594638"/>
    </source>
</evidence>
<evidence type="ECO:0000313" key="1">
    <source>
        <dbReference type="EMBL" id="CAA2958890.1"/>
    </source>
</evidence>
<comment type="caution">
    <text evidence="1">The sequence shown here is derived from an EMBL/GenBank/DDBJ whole genome shotgun (WGS) entry which is preliminary data.</text>
</comment>
<organism evidence="1 2">
    <name type="scientific">Olea europaea subsp. europaea</name>
    <dbReference type="NCBI Taxonomy" id="158383"/>
    <lineage>
        <taxon>Eukaryota</taxon>
        <taxon>Viridiplantae</taxon>
        <taxon>Streptophyta</taxon>
        <taxon>Embryophyta</taxon>
        <taxon>Tracheophyta</taxon>
        <taxon>Spermatophyta</taxon>
        <taxon>Magnoliopsida</taxon>
        <taxon>eudicotyledons</taxon>
        <taxon>Gunneridae</taxon>
        <taxon>Pentapetalae</taxon>
        <taxon>asterids</taxon>
        <taxon>lamiids</taxon>
        <taxon>Lamiales</taxon>
        <taxon>Oleaceae</taxon>
        <taxon>Oleeae</taxon>
        <taxon>Olea</taxon>
    </lineage>
</organism>
<name>A0A8S0PXY6_OLEEU</name>
<sequence length="99" mass="11352">MYNELEGLFWVTKEAVVAFKNADNSNLSSQNQETEEVKKIEVRRRRLWEFLDDDDPEEGLDLSSFDRFAFSVDDALNLNIAGSTVSRKSLLLSKLKHGL</sequence>
<proteinExistence type="predicted"/>
<gene>
    <name evidence="1" type="ORF">OLEA9_A060689</name>
</gene>